<dbReference type="PROSITE" id="PS00211">
    <property type="entry name" value="ABC_TRANSPORTER_1"/>
    <property type="match status" value="1"/>
</dbReference>
<dbReference type="GO" id="GO:0005524">
    <property type="term" value="F:ATP binding"/>
    <property type="evidence" value="ECO:0007669"/>
    <property type="project" value="UniProtKB-KW"/>
</dbReference>
<evidence type="ECO:0000256" key="2">
    <source>
        <dbReference type="ARBA" id="ARBA00022840"/>
    </source>
</evidence>
<dbReference type="Pfam" id="PF00005">
    <property type="entry name" value="ABC_tran"/>
    <property type="match status" value="1"/>
</dbReference>
<dbReference type="EMBL" id="CP015136">
    <property type="protein sequence ID" value="AMY07890.1"/>
    <property type="molecule type" value="Genomic_DNA"/>
</dbReference>
<accession>A0A143PI02</accession>
<dbReference type="InterPro" id="IPR003439">
    <property type="entry name" value="ABC_transporter-like_ATP-bd"/>
</dbReference>
<evidence type="ECO:0000313" key="5">
    <source>
        <dbReference type="Proteomes" id="UP000076079"/>
    </source>
</evidence>
<proteinExistence type="predicted"/>
<evidence type="ECO:0000256" key="1">
    <source>
        <dbReference type="ARBA" id="ARBA00022741"/>
    </source>
</evidence>
<dbReference type="Gene3D" id="3.40.50.300">
    <property type="entry name" value="P-loop containing nucleotide triphosphate hydrolases"/>
    <property type="match status" value="1"/>
</dbReference>
<dbReference type="PANTHER" id="PTHR43158">
    <property type="entry name" value="SKFA PEPTIDE EXPORT ATP-BINDING PROTEIN SKFE"/>
    <property type="match status" value="1"/>
</dbReference>
<evidence type="ECO:0000313" key="4">
    <source>
        <dbReference type="EMBL" id="AMY07890.1"/>
    </source>
</evidence>
<dbReference type="SMART" id="SM00382">
    <property type="entry name" value="AAA"/>
    <property type="match status" value="1"/>
</dbReference>
<keyword evidence="1" id="KW-0547">Nucleotide-binding</keyword>
<organism evidence="4 5">
    <name type="scientific">Luteitalea pratensis</name>
    <dbReference type="NCBI Taxonomy" id="1855912"/>
    <lineage>
        <taxon>Bacteria</taxon>
        <taxon>Pseudomonadati</taxon>
        <taxon>Acidobacteriota</taxon>
        <taxon>Vicinamibacteria</taxon>
        <taxon>Vicinamibacterales</taxon>
        <taxon>Vicinamibacteraceae</taxon>
        <taxon>Luteitalea</taxon>
    </lineage>
</organism>
<keyword evidence="5" id="KW-1185">Reference proteome</keyword>
<name>A0A143PI02_LUTPR</name>
<dbReference type="EC" id="3.6.3.-" evidence="4"/>
<dbReference type="STRING" id="1855912.LuPra_01073"/>
<dbReference type="InterPro" id="IPR003593">
    <property type="entry name" value="AAA+_ATPase"/>
</dbReference>
<dbReference type="PANTHER" id="PTHR43158:SF2">
    <property type="entry name" value="SKFA PEPTIDE EXPORT ATP-BINDING PROTEIN SKFE"/>
    <property type="match status" value="1"/>
</dbReference>
<dbReference type="RefSeq" id="WP_234800736.1">
    <property type="nucleotide sequence ID" value="NZ_CP015136.1"/>
</dbReference>
<evidence type="ECO:0000259" key="3">
    <source>
        <dbReference type="PROSITE" id="PS50893"/>
    </source>
</evidence>
<sequence length="264" mass="28778">MLGDDMSDALLAFSHVTVIRDNATILDDFSLVIPAGQHVAVVGPNGSGKSTVLKLVTRDLWPLARPESSVTVLGQDRWTQWDLRAAIGIVSNDLLATCTRKVTGRDLLLSAFFGSIGLWPHHAPTPSMHERVDEILAWLGLPHLADRLMTRMSSGEARRLLIGRALIHRPRALILDEPMTSLDLGAAHEVRATMRALAQEGTSLLLVTHDLADIVPEVGRVVLLKQGRIAGDGATAALLTTETLTALYDRPVEVTHRDGHYHAW</sequence>
<dbReference type="InterPro" id="IPR027417">
    <property type="entry name" value="P-loop_NTPase"/>
</dbReference>
<dbReference type="Proteomes" id="UP000076079">
    <property type="component" value="Chromosome"/>
</dbReference>
<dbReference type="SUPFAM" id="SSF52540">
    <property type="entry name" value="P-loop containing nucleoside triphosphate hydrolases"/>
    <property type="match status" value="1"/>
</dbReference>
<dbReference type="PROSITE" id="PS50893">
    <property type="entry name" value="ABC_TRANSPORTER_2"/>
    <property type="match status" value="1"/>
</dbReference>
<dbReference type="InterPro" id="IPR017871">
    <property type="entry name" value="ABC_transporter-like_CS"/>
</dbReference>
<reference evidence="5" key="2">
    <citation type="submission" date="2016-04" db="EMBL/GenBank/DDBJ databases">
        <title>First Complete Genome Sequence of a Subdivision 6 Acidobacterium.</title>
        <authorList>
            <person name="Huang S."/>
            <person name="Vieira S."/>
            <person name="Bunk B."/>
            <person name="Riedel T."/>
            <person name="Sproeer C."/>
            <person name="Overmann J."/>
        </authorList>
    </citation>
    <scope>NUCLEOTIDE SEQUENCE [LARGE SCALE GENOMIC DNA]</scope>
    <source>
        <strain evidence="5">DSM 100886 HEG_-6_39</strain>
    </source>
</reference>
<keyword evidence="4" id="KW-0378">Hydrolase</keyword>
<reference evidence="4 5" key="1">
    <citation type="journal article" date="2016" name="Genome Announc.">
        <title>First Complete Genome Sequence of a Subdivision 6 Acidobacterium Strain.</title>
        <authorList>
            <person name="Huang S."/>
            <person name="Vieira S."/>
            <person name="Bunk B."/>
            <person name="Riedel T."/>
            <person name="Sproer C."/>
            <person name="Overmann J."/>
        </authorList>
    </citation>
    <scope>NUCLEOTIDE SEQUENCE [LARGE SCALE GENOMIC DNA]</scope>
    <source>
        <strain evidence="5">DSM 100886 HEG_-6_39</strain>
    </source>
</reference>
<gene>
    <name evidence="4" type="primary">ylmA</name>
    <name evidence="4" type="ORF">LuPra_01073</name>
</gene>
<keyword evidence="2 4" id="KW-0067">ATP-binding</keyword>
<dbReference type="KEGG" id="abac:LuPra_01073"/>
<feature type="domain" description="ABC transporter" evidence="3">
    <location>
        <begin position="11"/>
        <end position="251"/>
    </location>
</feature>
<dbReference type="AlphaFoldDB" id="A0A143PI02"/>
<protein>
    <submittedName>
        <fullName evidence="4">Putative ABC transporter ATP-binding protein YlmA</fullName>
        <ecNumber evidence="4">3.6.3.-</ecNumber>
    </submittedName>
</protein>
<dbReference type="GO" id="GO:0016887">
    <property type="term" value="F:ATP hydrolysis activity"/>
    <property type="evidence" value="ECO:0007669"/>
    <property type="project" value="InterPro"/>
</dbReference>